<dbReference type="PANTHER" id="PTHR38442">
    <property type="entry name" value="INNER MEMBRANE PROTEIN-RELATED"/>
    <property type="match status" value="1"/>
</dbReference>
<dbReference type="STRING" id="871968.DESME_14600"/>
<dbReference type="HOGENOM" id="CLU_036718_2_1_9"/>
<dbReference type="InterPro" id="IPR007383">
    <property type="entry name" value="DUF445"/>
</dbReference>
<accession>W0EGC5</accession>
<gene>
    <name evidence="2" type="ORF">DESME_14600</name>
</gene>
<evidence type="ECO:0000313" key="3">
    <source>
        <dbReference type="Proteomes" id="UP000010847"/>
    </source>
</evidence>
<dbReference type="EMBL" id="CP007032">
    <property type="protein sequence ID" value="AHF08116.1"/>
    <property type="molecule type" value="Genomic_DNA"/>
</dbReference>
<dbReference type="KEGG" id="dmt:DESME_14600"/>
<evidence type="ECO:0008006" key="4">
    <source>
        <dbReference type="Google" id="ProtNLM"/>
    </source>
</evidence>
<sequence length="430" mass="49246">MNYRRRANAVLSIVFILFVFVSGAKRVWPDNFMIRLCQFVLEASLVGGIADWFAITALFRKPLGWPYHTALIPRNRTKMIGAIRAMVEQELLSAAMIRQKIEGLQLTGKILNVLEKQGGSDFLAEKLARFLSGLKMQVNGTKVAVDFSALIRDKVSELDIAQKILAYSQTMLHRQEFDRWLDDGIEDLLVYVSGTRVYARILIYLENMKEQQLASGGFLQKTFFGIFQASDGVNLEDAADALQTHLILSIRRLKSPENELRMRLKFQLEQRLQNWENDGVTEAQIEEWFQQILAELSLESYLETGIEKVLTTWQEGKSLRGESLVSSVKPLTTHFWKTVQEDKNLQETLDTYFRDTLLKIAQKEHNLIGEIVEETLEDLSDDELNQFIEDKAGNDLQWIRINGSIVGGILGFVLFMILNFAYQPLLMVLK</sequence>
<dbReference type="OrthoDB" id="9769590at2"/>
<keyword evidence="3" id="KW-1185">Reference proteome</keyword>
<dbReference type="GO" id="GO:0005886">
    <property type="term" value="C:plasma membrane"/>
    <property type="evidence" value="ECO:0007669"/>
    <property type="project" value="TreeGrafter"/>
</dbReference>
<name>W0EGC5_9FIRM</name>
<dbReference type="Pfam" id="PF04286">
    <property type="entry name" value="DUF445"/>
    <property type="match status" value="1"/>
</dbReference>
<protein>
    <recommendedName>
        <fullName evidence="4">DUF445 domain-containing protein</fullName>
    </recommendedName>
</protein>
<dbReference type="eggNOG" id="COG2733">
    <property type="taxonomic scope" value="Bacteria"/>
</dbReference>
<keyword evidence="1" id="KW-0472">Membrane</keyword>
<dbReference type="PANTHER" id="PTHR38442:SF1">
    <property type="entry name" value="INNER MEMBRANE PROTEIN"/>
    <property type="match status" value="1"/>
</dbReference>
<evidence type="ECO:0000256" key="1">
    <source>
        <dbReference type="SAM" id="Phobius"/>
    </source>
</evidence>
<feature type="transmembrane region" description="Helical" evidence="1">
    <location>
        <begin position="401"/>
        <end position="422"/>
    </location>
</feature>
<dbReference type="Proteomes" id="UP000010847">
    <property type="component" value="Chromosome"/>
</dbReference>
<organism evidence="2 3">
    <name type="scientific">Desulfitobacterium metallireducens DSM 15288</name>
    <dbReference type="NCBI Taxonomy" id="871968"/>
    <lineage>
        <taxon>Bacteria</taxon>
        <taxon>Bacillati</taxon>
        <taxon>Bacillota</taxon>
        <taxon>Clostridia</taxon>
        <taxon>Eubacteriales</taxon>
        <taxon>Desulfitobacteriaceae</taxon>
        <taxon>Desulfitobacterium</taxon>
    </lineage>
</organism>
<keyword evidence="1" id="KW-1133">Transmembrane helix</keyword>
<evidence type="ECO:0000313" key="2">
    <source>
        <dbReference type="EMBL" id="AHF08116.1"/>
    </source>
</evidence>
<dbReference type="RefSeq" id="WP_006718464.1">
    <property type="nucleotide sequence ID" value="NZ_CP007032.1"/>
</dbReference>
<dbReference type="AlphaFoldDB" id="W0EGC5"/>
<reference evidence="2 3" key="1">
    <citation type="submission" date="2013-12" db="EMBL/GenBank/DDBJ databases">
        <authorList>
            <consortium name="DOE Joint Genome Institute"/>
            <person name="Smidt H."/>
            <person name="Huntemann M."/>
            <person name="Han J."/>
            <person name="Chen A."/>
            <person name="Kyrpides N."/>
            <person name="Mavromatis K."/>
            <person name="Markowitz V."/>
            <person name="Palaniappan K."/>
            <person name="Ivanova N."/>
            <person name="Schaumberg A."/>
            <person name="Pati A."/>
            <person name="Liolios K."/>
            <person name="Nordberg H.P."/>
            <person name="Cantor M.N."/>
            <person name="Hua S.X."/>
            <person name="Woyke T."/>
        </authorList>
    </citation>
    <scope>NUCLEOTIDE SEQUENCE [LARGE SCALE GENOMIC DNA]</scope>
    <source>
        <strain evidence="3">DSM 15288</strain>
    </source>
</reference>
<keyword evidence="1" id="KW-0812">Transmembrane</keyword>
<proteinExistence type="predicted"/>